<dbReference type="RefSeq" id="WP_249313884.1">
    <property type="nucleotide sequence ID" value="NZ_JACRSU010000011.1"/>
</dbReference>
<keyword evidence="1" id="KW-1133">Transmembrane helix</keyword>
<keyword evidence="1" id="KW-0472">Membrane</keyword>
<keyword evidence="3" id="KW-1185">Reference proteome</keyword>
<feature type="transmembrane region" description="Helical" evidence="1">
    <location>
        <begin position="7"/>
        <end position="25"/>
    </location>
</feature>
<gene>
    <name evidence="2" type="ORF">H8698_13120</name>
</gene>
<evidence type="ECO:0000313" key="3">
    <source>
        <dbReference type="Proteomes" id="UP000611762"/>
    </source>
</evidence>
<dbReference type="AlphaFoldDB" id="A0A926HZX7"/>
<evidence type="ECO:0000256" key="1">
    <source>
        <dbReference type="SAM" id="Phobius"/>
    </source>
</evidence>
<reference evidence="2" key="1">
    <citation type="submission" date="2020-08" db="EMBL/GenBank/DDBJ databases">
        <title>Genome public.</title>
        <authorList>
            <person name="Liu C."/>
            <person name="Sun Q."/>
        </authorList>
    </citation>
    <scope>NUCLEOTIDE SEQUENCE</scope>
    <source>
        <strain evidence="2">H8</strain>
    </source>
</reference>
<dbReference type="Proteomes" id="UP000611762">
    <property type="component" value="Unassembled WGS sequence"/>
</dbReference>
<proteinExistence type="predicted"/>
<protein>
    <submittedName>
        <fullName evidence="2">Uncharacterized protein</fullName>
    </submittedName>
</protein>
<sequence>MNKVFKIMIILLALVLITSGIYVVIHTNNKKVKQNKQMEIIEVTEEQLRNNINTIAKKHTNKHAFCELVGSDEIDTYLFNDEVRNKVGDLGDLDRIVFIDASIVNAFKIDRSYKEVYGIFESLMYLSNKVTPFNIIGVSCVYTSGGMDNTNFQLTLVTTEEFNSLLSTTDITGLNSEQAAEVIANKWIEDIGYIKK</sequence>
<evidence type="ECO:0000313" key="2">
    <source>
        <dbReference type="EMBL" id="MBC8541908.1"/>
    </source>
</evidence>
<comment type="caution">
    <text evidence="2">The sequence shown here is derived from an EMBL/GenBank/DDBJ whole genome shotgun (WGS) entry which is preliminary data.</text>
</comment>
<accession>A0A926HZX7</accession>
<keyword evidence="1" id="KW-0812">Transmembrane</keyword>
<dbReference type="EMBL" id="JACRSU010000011">
    <property type="protein sequence ID" value="MBC8541908.1"/>
    <property type="molecule type" value="Genomic_DNA"/>
</dbReference>
<name>A0A926HZX7_9FIRM</name>
<organism evidence="2 3">
    <name type="scientific">Congzhengia minquanensis</name>
    <dbReference type="NCBI Taxonomy" id="2763657"/>
    <lineage>
        <taxon>Bacteria</taxon>
        <taxon>Bacillati</taxon>
        <taxon>Bacillota</taxon>
        <taxon>Clostridia</taxon>
        <taxon>Eubacteriales</taxon>
        <taxon>Oscillospiraceae</taxon>
        <taxon>Congzhengia</taxon>
    </lineage>
</organism>